<dbReference type="Gene3D" id="3.40.1520.20">
    <property type="match status" value="2"/>
</dbReference>
<gene>
    <name evidence="2" type="ORF">PFY00_10620</name>
</gene>
<sequence length="692" mass="73638">MRDFFAIVAILFAVITLGVFQVPDKNALVSAGIRAEAEAALYQQRHPISVEVEGRVITASGRVESDDEARAVVAKLGSLEGVDAVVSKLDVLPRVAPFLLKIDKDSDDISLNGHVPVQALNATLSKHLETDVDLPTATGAPDLAWVPVAERGAEALGLLLKGEMRLEDRVFQLTGTAHLPAHLEQVETILADLPDDYSVSLSIDVLDDGLPYSLFMNRDPYMGLRVSAKLPPSFDVSLLDAIGVPQDQTIALAPLPLNQPEFGLVAELAIGIMKDLPQGTVGVGPRVLSVQSGPVPEQIAQSIEALRADLPPGWTMQLALVPEDSGDPLALRAEWSGETLVLTGRVPSDFDEIALAQDLNVTLASALIERSPYPDLDGWSDSHGPGLRALVLLQQGSYEAEGEAKKLTGIAADPQARRLVRQMAQGVELGQLDLKDDGSPAVFSLRYDAATGAVLDGKLPADLSRQAISEAIGLQALRGNTRIAPDGNGSKVISLLKALQPWLAEVDAFLLAFDQGSVQAQILATPGSNPEQLRTSIGRHGARVTLEVLQSPPPTSGTIRNHVVLDLPQVATDGYWLPSLGLQPERGVCLDALQGVPAVPFVPGRTTFMLGSARPIARLAAVARSCVNVGGLTLTITAEAASAEFDVLNRQLSRRRAEALRDALIERGVAEQGLVARGSETADQDRILYAWQ</sequence>
<evidence type="ECO:0000259" key="1">
    <source>
        <dbReference type="PROSITE" id="PS50914"/>
    </source>
</evidence>
<accession>A0ABT4XT91</accession>
<comment type="caution">
    <text evidence="2">The sequence shown here is derived from an EMBL/GenBank/DDBJ whole genome shotgun (WGS) entry which is preliminary data.</text>
</comment>
<protein>
    <submittedName>
        <fullName evidence="2">BON domain-containing protein</fullName>
    </submittedName>
</protein>
<dbReference type="InterPro" id="IPR036737">
    <property type="entry name" value="OmpA-like_sf"/>
</dbReference>
<reference evidence="2 3" key="1">
    <citation type="submission" date="2023-01" db="EMBL/GenBank/DDBJ databases">
        <title>Thalassococcus onchidii sp. nov., isolated from a marine invertebrate from the South China Sea.</title>
        <authorList>
            <person name="Xu S."/>
            <person name="Liu Z."/>
            <person name="Xu Y."/>
        </authorList>
    </citation>
    <scope>NUCLEOTIDE SEQUENCE [LARGE SCALE GENOMIC DNA]</scope>
    <source>
        <strain evidence="2 3">KCTC 32084</strain>
    </source>
</reference>
<feature type="domain" description="BON" evidence="1">
    <location>
        <begin position="25"/>
        <end position="93"/>
    </location>
</feature>
<dbReference type="Gene3D" id="3.30.1330.60">
    <property type="entry name" value="OmpA-like domain"/>
    <property type="match status" value="1"/>
</dbReference>
<dbReference type="EMBL" id="JAQIOY010000003">
    <property type="protein sequence ID" value="MDA7425183.1"/>
    <property type="molecule type" value="Genomic_DNA"/>
</dbReference>
<dbReference type="RefSeq" id="WP_271432532.1">
    <property type="nucleotide sequence ID" value="NZ_JAQIOY010000003.1"/>
</dbReference>
<dbReference type="SUPFAM" id="SSF103088">
    <property type="entry name" value="OmpA-like"/>
    <property type="match status" value="1"/>
</dbReference>
<dbReference type="Proteomes" id="UP001210720">
    <property type="component" value="Unassembled WGS sequence"/>
</dbReference>
<name>A0ABT4XT91_9RHOB</name>
<dbReference type="PROSITE" id="PS50914">
    <property type="entry name" value="BON"/>
    <property type="match status" value="1"/>
</dbReference>
<keyword evidence="3" id="KW-1185">Reference proteome</keyword>
<dbReference type="InterPro" id="IPR007055">
    <property type="entry name" value="BON_dom"/>
</dbReference>
<evidence type="ECO:0000313" key="3">
    <source>
        <dbReference type="Proteomes" id="UP001210720"/>
    </source>
</evidence>
<dbReference type="Pfam" id="PF04972">
    <property type="entry name" value="BON"/>
    <property type="match status" value="1"/>
</dbReference>
<evidence type="ECO:0000313" key="2">
    <source>
        <dbReference type="EMBL" id="MDA7425183.1"/>
    </source>
</evidence>
<organism evidence="2 3">
    <name type="scientific">Thalassococcus lentus</name>
    <dbReference type="NCBI Taxonomy" id="1210524"/>
    <lineage>
        <taxon>Bacteria</taxon>
        <taxon>Pseudomonadati</taxon>
        <taxon>Pseudomonadota</taxon>
        <taxon>Alphaproteobacteria</taxon>
        <taxon>Rhodobacterales</taxon>
        <taxon>Roseobacteraceae</taxon>
        <taxon>Thalassococcus</taxon>
    </lineage>
</organism>
<proteinExistence type="predicted"/>